<feature type="region of interest" description="Disordered" evidence="8">
    <location>
        <begin position="1243"/>
        <end position="1268"/>
    </location>
</feature>
<dbReference type="CDD" id="cd00056">
    <property type="entry name" value="ENDO3c"/>
    <property type="match status" value="1"/>
</dbReference>
<dbReference type="SMART" id="SM00478">
    <property type="entry name" value="ENDO3c"/>
    <property type="match status" value="1"/>
</dbReference>
<evidence type="ECO:0000256" key="6">
    <source>
        <dbReference type="ARBA" id="ARBA00023014"/>
    </source>
</evidence>
<dbReference type="GO" id="GO:0019104">
    <property type="term" value="F:DNA N-glycosylase activity"/>
    <property type="evidence" value="ECO:0007669"/>
    <property type="project" value="TreeGrafter"/>
</dbReference>
<feature type="compositionally biased region" description="Basic and acidic residues" evidence="8">
    <location>
        <begin position="1"/>
        <end position="27"/>
    </location>
</feature>
<sequence>MGTRSNEFDKSQLDDSDNNDKETGGEKETEEVEETTDDNSINDAVAVPETEKETGLAEAEDVGNERELELEETRELELEETDNESELELEETDNDSDDSDWSASKPRTRRNKARRNKARRSNRIRVQLLETRRQQNEQPLVFSKTEQTKILREQAKERLEKLEQAEKSKWQAKAEEQLRKWSAVPENEPMLLVSMLALIPLNRTPYQRWIAPLIVISEVCGFDIFDLVWGQKAGRKDDHNDLRSMTPIETLVDRRWELPTVPNMQRHQRTFVWNCYRKVYVKDYHHASKRCNEIFRQRNMAVTLPGCPTFDAFLRLHFNKGRTVLHKLLYSSRTSHRNDDRPLVAEFISTQLAECTTITEFEKRVAAKVKCGLRAKMEWWGQQTIEKSWKKGNNTNDSKSKSDKSESNNKPEYDKSKSDTSATSKEMNAKETKEMNAKETNATTTKASDMANGTATANKEATTEASKATTDTEASKAMTDLEATNSKATPEATPKATKATPEATNTDATPKATNMEATPTEAKATTDMEAPKATNMEAPKATADMEATDSKATPKADTTDKAATATNATGNTLSNSRSKAIPIAMAEAEAIPIAMAIALPTDSAMNVENIEDVATFHMARVTNVENIEDVSVRREMFRREIDKRKRELSTKTTTKTKTTTIRQTTVTETYKPETFKPGTPYPVDPKKLAELCCQMDYKTLLSAIEKEDATLEEMMAKVKKDLAAQGLASLATNGKQSKNDKPSPQPQSRNGKQSKKSSNAKPNNKRKLPLNTIPTGSGSIKKAKKGPVKGTVEGPVKGPVKQQWMRRPPMMASKKPSVPAAITSGRLDMKAYEAAIAARDPGILPILSKWKTMCGTNGSRPLYYATLKALAVRESLTEIFLVHNTEQFPASLAKSLLQAPQRSVGHTYEKPGCDFVTMAREVMSYMESFLRACDLWGVSIMRYYWEFYLMQGMQKHTASSMDPQLRLRAMLFCLVISAASTDSSAIESTINLHRVFGLNIDLMADAEDSDILTCIIKAGIGPKRAKYIKAICTRLRDDFGGRIPCSLEVLVTFPGVGRKTAVLLLLEGFGMCGAGIGTDKHVCHVSYAIGLYELPTDLKALYPVHVENSLREWVAIQHYKSVNCIFGCMAQLLTQDISTVTKGDAAVDAKVNFVLAALCSQFQVEYSVEIIWFIIGAIRRHYIVSNCAVEYVEEAEGFNPDAVDTGGSTGTDLEALDTASTVPVLMENVPACKSPFDPAAVSKSPFDNDGVSKSPFDDPKSPFDNDDA</sequence>
<comment type="caution">
    <text evidence="10">The sequence shown here is derived from an EMBL/GenBank/DDBJ whole genome shotgun (WGS) entry which is preliminary data.</text>
</comment>
<name>A0A9N8EBT4_9STRA</name>
<dbReference type="GO" id="GO:0051539">
    <property type="term" value="F:4 iron, 4 sulfur cluster binding"/>
    <property type="evidence" value="ECO:0007669"/>
    <property type="project" value="UniProtKB-KW"/>
</dbReference>
<feature type="compositionally biased region" description="Basic and acidic residues" evidence="8">
    <location>
        <begin position="63"/>
        <end position="76"/>
    </location>
</feature>
<evidence type="ECO:0000256" key="2">
    <source>
        <dbReference type="ARBA" id="ARBA00022723"/>
    </source>
</evidence>
<evidence type="ECO:0000256" key="4">
    <source>
        <dbReference type="ARBA" id="ARBA00022801"/>
    </source>
</evidence>
<feature type="compositionally biased region" description="Basic and acidic residues" evidence="8">
    <location>
        <begin position="427"/>
        <end position="437"/>
    </location>
</feature>
<keyword evidence="4" id="KW-0378">Hydrolase</keyword>
<keyword evidence="5" id="KW-0408">Iron</keyword>
<feature type="compositionally biased region" description="Low complexity" evidence="8">
    <location>
        <begin position="438"/>
        <end position="447"/>
    </location>
</feature>
<feature type="compositionally biased region" description="Basic and acidic residues" evidence="8">
    <location>
        <begin position="398"/>
        <end position="418"/>
    </location>
</feature>
<dbReference type="GO" id="GO:0046872">
    <property type="term" value="F:metal ion binding"/>
    <property type="evidence" value="ECO:0007669"/>
    <property type="project" value="UniProtKB-KW"/>
</dbReference>
<feature type="compositionally biased region" description="Basic and acidic residues" evidence="8">
    <location>
        <begin position="548"/>
        <end position="560"/>
    </location>
</feature>
<keyword evidence="1" id="KW-0004">4Fe-4S</keyword>
<gene>
    <name evidence="10" type="ORF">SEMRO_775_G200760.1</name>
</gene>
<feature type="compositionally biased region" description="Polar residues" evidence="8">
    <location>
        <begin position="505"/>
        <end position="517"/>
    </location>
</feature>
<dbReference type="Proteomes" id="UP001153069">
    <property type="component" value="Unassembled WGS sequence"/>
</dbReference>
<keyword evidence="10" id="KW-0540">Nuclease</keyword>
<keyword evidence="11" id="KW-1185">Reference proteome</keyword>
<evidence type="ECO:0000256" key="3">
    <source>
        <dbReference type="ARBA" id="ARBA00022763"/>
    </source>
</evidence>
<feature type="region of interest" description="Disordered" evidence="8">
    <location>
        <begin position="730"/>
        <end position="803"/>
    </location>
</feature>
<reference evidence="10" key="1">
    <citation type="submission" date="2020-06" db="EMBL/GenBank/DDBJ databases">
        <authorList>
            <consortium name="Plant Systems Biology data submission"/>
        </authorList>
    </citation>
    <scope>NUCLEOTIDE SEQUENCE</scope>
    <source>
        <strain evidence="10">D6</strain>
    </source>
</reference>
<evidence type="ECO:0000256" key="5">
    <source>
        <dbReference type="ARBA" id="ARBA00023004"/>
    </source>
</evidence>
<dbReference type="EMBL" id="CAICTM010000774">
    <property type="protein sequence ID" value="CAB9516329.1"/>
    <property type="molecule type" value="Genomic_DNA"/>
</dbReference>
<feature type="compositionally biased region" description="Low complexity" evidence="8">
    <location>
        <begin position="487"/>
        <end position="504"/>
    </location>
</feature>
<evidence type="ECO:0000256" key="7">
    <source>
        <dbReference type="ARBA" id="ARBA00023295"/>
    </source>
</evidence>
<organism evidence="10 11">
    <name type="scientific">Seminavis robusta</name>
    <dbReference type="NCBI Taxonomy" id="568900"/>
    <lineage>
        <taxon>Eukaryota</taxon>
        <taxon>Sar</taxon>
        <taxon>Stramenopiles</taxon>
        <taxon>Ochrophyta</taxon>
        <taxon>Bacillariophyta</taxon>
        <taxon>Bacillariophyceae</taxon>
        <taxon>Bacillariophycidae</taxon>
        <taxon>Naviculales</taxon>
        <taxon>Naviculaceae</taxon>
        <taxon>Seminavis</taxon>
    </lineage>
</organism>
<keyword evidence="3" id="KW-0227">DNA damage</keyword>
<protein>
    <submittedName>
        <fullName evidence="10">Endonuclease III-like protein 1</fullName>
    </submittedName>
</protein>
<feature type="domain" description="HhH-GPD" evidence="9">
    <location>
        <begin position="976"/>
        <end position="1116"/>
    </location>
</feature>
<dbReference type="PANTHER" id="PTHR10359">
    <property type="entry name" value="A/G-SPECIFIC ADENINE GLYCOSYLASE/ENDONUCLEASE III"/>
    <property type="match status" value="1"/>
</dbReference>
<dbReference type="AlphaFoldDB" id="A0A9N8EBT4"/>
<dbReference type="GO" id="GO:0004519">
    <property type="term" value="F:endonuclease activity"/>
    <property type="evidence" value="ECO:0007669"/>
    <property type="project" value="UniProtKB-KW"/>
</dbReference>
<proteinExistence type="predicted"/>
<evidence type="ECO:0000256" key="8">
    <source>
        <dbReference type="SAM" id="MobiDB-lite"/>
    </source>
</evidence>
<dbReference type="InterPro" id="IPR003265">
    <property type="entry name" value="HhH-GPD_domain"/>
</dbReference>
<keyword evidence="7" id="KW-0326">Glycosidase</keyword>
<evidence type="ECO:0000256" key="1">
    <source>
        <dbReference type="ARBA" id="ARBA00022485"/>
    </source>
</evidence>
<dbReference type="InterPro" id="IPR011257">
    <property type="entry name" value="DNA_glycosylase"/>
</dbReference>
<dbReference type="OrthoDB" id="10248838at2759"/>
<dbReference type="Gene3D" id="1.10.1670.10">
    <property type="entry name" value="Helix-hairpin-Helix base-excision DNA repair enzymes (C-terminal)"/>
    <property type="match status" value="1"/>
</dbReference>
<dbReference type="SUPFAM" id="SSF48150">
    <property type="entry name" value="DNA-glycosylase"/>
    <property type="match status" value="1"/>
</dbReference>
<dbReference type="Gene3D" id="1.10.340.30">
    <property type="entry name" value="Hypothetical protein, domain 2"/>
    <property type="match status" value="1"/>
</dbReference>
<dbReference type="GO" id="GO:0006285">
    <property type="term" value="P:base-excision repair, AP site formation"/>
    <property type="evidence" value="ECO:0007669"/>
    <property type="project" value="TreeGrafter"/>
</dbReference>
<evidence type="ECO:0000313" key="11">
    <source>
        <dbReference type="Proteomes" id="UP001153069"/>
    </source>
</evidence>
<keyword evidence="2" id="KW-0479">Metal-binding</keyword>
<feature type="compositionally biased region" description="Acidic residues" evidence="8">
    <location>
        <begin position="77"/>
        <end position="100"/>
    </location>
</feature>
<dbReference type="InterPro" id="IPR023170">
    <property type="entry name" value="HhH_base_excis_C"/>
</dbReference>
<dbReference type="PANTHER" id="PTHR10359:SF18">
    <property type="entry name" value="ENDONUCLEASE III"/>
    <property type="match status" value="1"/>
</dbReference>
<accession>A0A9N8EBT4</accession>
<evidence type="ECO:0000313" key="10">
    <source>
        <dbReference type="EMBL" id="CAB9516329.1"/>
    </source>
</evidence>
<evidence type="ECO:0000259" key="9">
    <source>
        <dbReference type="SMART" id="SM00478"/>
    </source>
</evidence>
<feature type="region of interest" description="Disordered" evidence="8">
    <location>
        <begin position="387"/>
        <end position="575"/>
    </location>
</feature>
<feature type="compositionally biased region" description="Basic residues" evidence="8">
    <location>
        <begin position="106"/>
        <end position="119"/>
    </location>
</feature>
<feature type="compositionally biased region" description="Basic and acidic residues" evidence="8">
    <location>
        <begin position="1255"/>
        <end position="1268"/>
    </location>
</feature>
<feature type="compositionally biased region" description="Low complexity" evidence="8">
    <location>
        <begin position="561"/>
        <end position="575"/>
    </location>
</feature>
<keyword evidence="10" id="KW-0255">Endonuclease</keyword>
<feature type="compositionally biased region" description="Low complexity" evidence="8">
    <location>
        <begin position="454"/>
        <end position="477"/>
    </location>
</feature>
<feature type="region of interest" description="Disordered" evidence="8">
    <location>
        <begin position="1"/>
        <end position="119"/>
    </location>
</feature>
<feature type="compositionally biased region" description="Acidic residues" evidence="8">
    <location>
        <begin position="28"/>
        <end position="37"/>
    </location>
</feature>
<keyword evidence="6" id="KW-0411">Iron-sulfur</keyword>